<dbReference type="InterPro" id="IPR023198">
    <property type="entry name" value="PGP-like_dom2"/>
</dbReference>
<evidence type="ECO:0000313" key="1">
    <source>
        <dbReference type="EMBL" id="RAQ94534.1"/>
    </source>
</evidence>
<dbReference type="SFLD" id="SFLDS00003">
    <property type="entry name" value="Haloacid_Dehalogenase"/>
    <property type="match status" value="1"/>
</dbReference>
<dbReference type="AlphaFoldDB" id="A0A328VHA3"/>
<dbReference type="RefSeq" id="WP_189361271.1">
    <property type="nucleotide sequence ID" value="NZ_MCIF01000002.1"/>
</dbReference>
<organism evidence="1 2">
    <name type="scientific">Thermogemmatispora tikiterensis</name>
    <dbReference type="NCBI Taxonomy" id="1825093"/>
    <lineage>
        <taxon>Bacteria</taxon>
        <taxon>Bacillati</taxon>
        <taxon>Chloroflexota</taxon>
        <taxon>Ktedonobacteria</taxon>
        <taxon>Thermogemmatisporales</taxon>
        <taxon>Thermogemmatisporaceae</taxon>
        <taxon>Thermogemmatispora</taxon>
    </lineage>
</organism>
<dbReference type="GO" id="GO:0050308">
    <property type="term" value="F:sugar-phosphatase activity"/>
    <property type="evidence" value="ECO:0007669"/>
    <property type="project" value="TreeGrafter"/>
</dbReference>
<dbReference type="InterPro" id="IPR051806">
    <property type="entry name" value="HAD-like_SPP"/>
</dbReference>
<dbReference type="SUPFAM" id="SSF56784">
    <property type="entry name" value="HAD-like"/>
    <property type="match status" value="1"/>
</dbReference>
<name>A0A328VHA3_9CHLR</name>
<sequence length="234" mass="26271">MITALIFDFDGLILETEVPEFLAWQEIYERYGQRFELEAWLPYIGIGPTSNPFDPLRELERRLGRSFSLEEREALRLSRRERCRQLLEGQPLAEGVLDYLETAQRLGLRLGVASSSSRRWVVGHLERLGLRSRFQCICCGDDVQVTKPDPAVYLAVLSCLGVRAEEAIALEDSPNGVRAARRAGIFCVAIPSVLTRQAAFSAEATPDLQLETLSALPLEELLQRVAALRTNGQR</sequence>
<dbReference type="InterPro" id="IPR006439">
    <property type="entry name" value="HAD-SF_hydro_IA"/>
</dbReference>
<dbReference type="EMBL" id="MCIF01000002">
    <property type="protein sequence ID" value="RAQ94534.1"/>
    <property type="molecule type" value="Genomic_DNA"/>
</dbReference>
<proteinExistence type="predicted"/>
<dbReference type="PANTHER" id="PTHR43481">
    <property type="entry name" value="FRUCTOSE-1-PHOSPHATE PHOSPHATASE"/>
    <property type="match status" value="1"/>
</dbReference>
<dbReference type="PANTHER" id="PTHR43481:SF4">
    <property type="entry name" value="GLYCEROL-1-PHOSPHATE PHOSPHOHYDROLASE 1-RELATED"/>
    <property type="match status" value="1"/>
</dbReference>
<dbReference type="Pfam" id="PF13419">
    <property type="entry name" value="HAD_2"/>
    <property type="match status" value="1"/>
</dbReference>
<evidence type="ECO:0008006" key="3">
    <source>
        <dbReference type="Google" id="ProtNLM"/>
    </source>
</evidence>
<dbReference type="InterPro" id="IPR023214">
    <property type="entry name" value="HAD_sf"/>
</dbReference>
<protein>
    <recommendedName>
        <fullName evidence="3">Haloacid dehalogenase</fullName>
    </recommendedName>
</protein>
<dbReference type="Gene3D" id="3.40.50.1000">
    <property type="entry name" value="HAD superfamily/HAD-like"/>
    <property type="match status" value="1"/>
</dbReference>
<dbReference type="Gene3D" id="1.10.150.240">
    <property type="entry name" value="Putative phosphatase, domain 2"/>
    <property type="match status" value="1"/>
</dbReference>
<accession>A0A328VHA3</accession>
<gene>
    <name evidence="1" type="ORF">A4R35_03245</name>
</gene>
<dbReference type="PRINTS" id="PR00413">
    <property type="entry name" value="HADHALOGNASE"/>
</dbReference>
<keyword evidence="2" id="KW-1185">Reference proteome</keyword>
<dbReference type="InterPro" id="IPR041492">
    <property type="entry name" value="HAD_2"/>
</dbReference>
<comment type="caution">
    <text evidence="1">The sequence shown here is derived from an EMBL/GenBank/DDBJ whole genome shotgun (WGS) entry which is preliminary data.</text>
</comment>
<reference evidence="1 2" key="1">
    <citation type="submission" date="2016-08" db="EMBL/GenBank/DDBJ databases">
        <title>Analysis of Carbohydrate Active Enzymes in Thermogemmatispora T81 Reveals Carbohydrate Degradation Ability.</title>
        <authorList>
            <person name="Tomazini A."/>
            <person name="Lal S."/>
            <person name="Stott M."/>
            <person name="Henrissat B."/>
            <person name="Polikarpov I."/>
            <person name="Sparling R."/>
            <person name="Levin D.B."/>
        </authorList>
    </citation>
    <scope>NUCLEOTIDE SEQUENCE [LARGE SCALE GENOMIC DNA]</scope>
    <source>
        <strain evidence="1 2">T81</strain>
    </source>
</reference>
<dbReference type="NCBIfam" id="TIGR01509">
    <property type="entry name" value="HAD-SF-IA-v3"/>
    <property type="match status" value="1"/>
</dbReference>
<dbReference type="SFLD" id="SFLDG01129">
    <property type="entry name" value="C1.5:_HAD__Beta-PGM__Phosphata"/>
    <property type="match status" value="1"/>
</dbReference>
<dbReference type="InterPro" id="IPR036412">
    <property type="entry name" value="HAD-like_sf"/>
</dbReference>
<dbReference type="Proteomes" id="UP000248706">
    <property type="component" value="Unassembled WGS sequence"/>
</dbReference>
<evidence type="ECO:0000313" key="2">
    <source>
        <dbReference type="Proteomes" id="UP000248706"/>
    </source>
</evidence>